<evidence type="ECO:0000256" key="1">
    <source>
        <dbReference type="SAM" id="Coils"/>
    </source>
</evidence>
<organism evidence="4 5">
    <name type="scientific">Marinobacter vulgaris</name>
    <dbReference type="NCBI Taxonomy" id="1928331"/>
    <lineage>
        <taxon>Bacteria</taxon>
        <taxon>Pseudomonadati</taxon>
        <taxon>Pseudomonadota</taxon>
        <taxon>Gammaproteobacteria</taxon>
        <taxon>Pseudomonadales</taxon>
        <taxon>Marinobacteraceae</taxon>
        <taxon>Marinobacter</taxon>
    </lineage>
</organism>
<sequence>MEPIRPDEDEVRTGTAGTKREEGLSAQREPRNTEAAAKGKRPEAPRKSAGGSPGGADGTGNPAGKSGKGSGGSGSGGGVMWVIGLLIVAGAAGAGWYQQEQRIQMLESQLEEADYWARQSKLALARFEGDLSETGEDLEEKGQSIEDRLAAHGERLDTADSEIRKLWGVANDRNRKRLNDHEARLESLRAAVDSGSSEREALRASVEELEAGVTSRIDEVEADLERQITAVRETGQQNASRLTELDQSLAGVDEMVERQLVRFEREQQLTIDGLESRIAALEEATDNLSSSGQLDAVRADLAGLRETVAAIDSSRAQLTSRLIRLSEEVNDLRSRVSGQ</sequence>
<protein>
    <submittedName>
        <fullName evidence="4">Uncharacterized protein</fullName>
    </submittedName>
</protein>
<accession>A0A2V3ZKH8</accession>
<dbReference type="Gene3D" id="1.20.5.340">
    <property type="match status" value="1"/>
</dbReference>
<keyword evidence="3" id="KW-1133">Transmembrane helix</keyword>
<feature type="compositionally biased region" description="Basic and acidic residues" evidence="2">
    <location>
        <begin position="18"/>
        <end position="32"/>
    </location>
</feature>
<name>A0A2V3ZKH8_9GAMM</name>
<feature type="coiled-coil region" evidence="1">
    <location>
        <begin position="171"/>
        <end position="198"/>
    </location>
</feature>
<dbReference type="EMBL" id="QFWX01000004">
    <property type="protein sequence ID" value="PXX91049.1"/>
    <property type="molecule type" value="Genomic_DNA"/>
</dbReference>
<feature type="coiled-coil region" evidence="1">
    <location>
        <begin position="264"/>
        <end position="291"/>
    </location>
</feature>
<dbReference type="RefSeq" id="WP_114613271.1">
    <property type="nucleotide sequence ID" value="NZ_QFWX01000004.1"/>
</dbReference>
<keyword evidence="3" id="KW-0812">Transmembrane</keyword>
<evidence type="ECO:0000256" key="2">
    <source>
        <dbReference type="SAM" id="MobiDB-lite"/>
    </source>
</evidence>
<feature type="transmembrane region" description="Helical" evidence="3">
    <location>
        <begin position="78"/>
        <end position="97"/>
    </location>
</feature>
<evidence type="ECO:0000313" key="5">
    <source>
        <dbReference type="Proteomes" id="UP000253987"/>
    </source>
</evidence>
<dbReference type="OrthoDB" id="5700790at2"/>
<dbReference type="Proteomes" id="UP000253987">
    <property type="component" value="Unassembled WGS sequence"/>
</dbReference>
<proteinExistence type="predicted"/>
<comment type="caution">
    <text evidence="4">The sequence shown here is derived from an EMBL/GenBank/DDBJ whole genome shotgun (WGS) entry which is preliminary data.</text>
</comment>
<evidence type="ECO:0000313" key="4">
    <source>
        <dbReference type="EMBL" id="PXX91049.1"/>
    </source>
</evidence>
<evidence type="ECO:0000256" key="3">
    <source>
        <dbReference type="SAM" id="Phobius"/>
    </source>
</evidence>
<gene>
    <name evidence="4" type="ORF">DIT71_11165</name>
</gene>
<keyword evidence="5" id="KW-1185">Reference proteome</keyword>
<keyword evidence="3" id="KW-0472">Membrane</keyword>
<keyword evidence="1" id="KW-0175">Coiled coil</keyword>
<reference evidence="4 5" key="2">
    <citation type="submission" date="2018-06" db="EMBL/GenBank/DDBJ databases">
        <title>Marinobactersediminissp. nov, a moderately halophilic bacterium isolated from marine solar saltern.</title>
        <authorList>
            <person name="Zhang Y."/>
        </authorList>
    </citation>
    <scope>NUCLEOTIDE SEQUENCE [LARGE SCALE GENOMIC DNA]</scope>
    <source>
        <strain evidence="4 5">F01</strain>
    </source>
</reference>
<feature type="region of interest" description="Disordered" evidence="2">
    <location>
        <begin position="1"/>
        <end position="74"/>
    </location>
</feature>
<dbReference type="AlphaFoldDB" id="A0A2V3ZKH8"/>
<reference evidence="5" key="1">
    <citation type="submission" date="2018-05" db="EMBL/GenBank/DDBJ databases">
        <authorList>
            <person name="Lu D."/>
        </authorList>
    </citation>
    <scope>NUCLEOTIDE SEQUENCE [LARGE SCALE GENOMIC DNA]</scope>
    <source>
        <strain evidence="5">F01</strain>
    </source>
</reference>